<dbReference type="EC" id="7.6.2.11" evidence="7"/>
<keyword evidence="3 7" id="KW-0547">Nucleotide-binding</keyword>
<keyword evidence="6 7" id="KW-0472">Membrane</keyword>
<dbReference type="PANTHER" id="PTHR42781:SF4">
    <property type="entry name" value="SPERMIDINE_PUTRESCINE IMPORT ATP-BINDING PROTEIN POTA"/>
    <property type="match status" value="1"/>
</dbReference>
<dbReference type="InterPro" id="IPR003439">
    <property type="entry name" value="ABC_transporter-like_ATP-bd"/>
</dbReference>
<dbReference type="KEGG" id="gey:QMQ05_12815"/>
<dbReference type="InterPro" id="IPR017871">
    <property type="entry name" value="ABC_transporter-like_CS"/>
</dbReference>
<dbReference type="PROSITE" id="PS50893">
    <property type="entry name" value="ABC_TRANSPORTER_2"/>
    <property type="match status" value="1"/>
</dbReference>
<keyword evidence="10" id="KW-1185">Reference proteome</keyword>
<keyword evidence="5 7" id="KW-1278">Translocase</keyword>
<protein>
    <recommendedName>
        <fullName evidence="7">Spermidine/putrescine import ATP-binding protein PotA</fullName>
        <ecNumber evidence="7">7.6.2.11</ecNumber>
    </recommendedName>
</protein>
<evidence type="ECO:0000256" key="7">
    <source>
        <dbReference type="RuleBase" id="RU364083"/>
    </source>
</evidence>
<dbReference type="GO" id="GO:0016887">
    <property type="term" value="F:ATP hydrolysis activity"/>
    <property type="evidence" value="ECO:0007669"/>
    <property type="project" value="InterPro"/>
</dbReference>
<feature type="domain" description="ABC transporter" evidence="8">
    <location>
        <begin position="18"/>
        <end position="246"/>
    </location>
</feature>
<dbReference type="InterPro" id="IPR003593">
    <property type="entry name" value="AAA+_ATPase"/>
</dbReference>
<dbReference type="InterPro" id="IPR005893">
    <property type="entry name" value="PotA-like"/>
</dbReference>
<comment type="function">
    <text evidence="7">Part of the ABC transporter complex PotABCD involved in spermidine/putrescine import. Responsible for energy coupling to the transport system.</text>
</comment>
<evidence type="ECO:0000256" key="4">
    <source>
        <dbReference type="ARBA" id="ARBA00022840"/>
    </source>
</evidence>
<dbReference type="Gene3D" id="3.40.50.300">
    <property type="entry name" value="P-loop containing nucleotide triphosphate hydrolases"/>
    <property type="match status" value="1"/>
</dbReference>
<dbReference type="SMART" id="SM00382">
    <property type="entry name" value="AAA"/>
    <property type="match status" value="1"/>
</dbReference>
<evidence type="ECO:0000256" key="5">
    <source>
        <dbReference type="ARBA" id="ARBA00022967"/>
    </source>
</evidence>
<comment type="subunit">
    <text evidence="7">The complex is composed of two ATP-binding proteins (PotA), two transmembrane proteins (PotB and PotC) and a solute-binding protein (PotD).</text>
</comment>
<dbReference type="PROSITE" id="PS00211">
    <property type="entry name" value="ABC_TRANSPORTER_1"/>
    <property type="match status" value="1"/>
</dbReference>
<dbReference type="Proteomes" id="UP001486888">
    <property type="component" value="Chromosome"/>
</dbReference>
<dbReference type="PANTHER" id="PTHR42781">
    <property type="entry name" value="SPERMIDINE/PUTRESCINE IMPORT ATP-BINDING PROTEIN POTA"/>
    <property type="match status" value="1"/>
</dbReference>
<evidence type="ECO:0000256" key="2">
    <source>
        <dbReference type="ARBA" id="ARBA00022475"/>
    </source>
</evidence>
<dbReference type="Pfam" id="PF08402">
    <property type="entry name" value="TOBE_2"/>
    <property type="match status" value="1"/>
</dbReference>
<evidence type="ECO:0000256" key="1">
    <source>
        <dbReference type="ARBA" id="ARBA00022448"/>
    </source>
</evidence>
<comment type="similarity">
    <text evidence="7">Belongs to the ABC transporter superfamily. Spermidine/putrescine importer (TC 3.A.1.11.1) family.</text>
</comment>
<keyword evidence="2 7" id="KW-1003">Cell membrane</keyword>
<dbReference type="InterPro" id="IPR027417">
    <property type="entry name" value="P-loop_NTPase"/>
</dbReference>
<evidence type="ECO:0000259" key="8">
    <source>
        <dbReference type="PROSITE" id="PS50893"/>
    </source>
</evidence>
<dbReference type="SUPFAM" id="SSF50331">
    <property type="entry name" value="MOP-like"/>
    <property type="match status" value="1"/>
</dbReference>
<dbReference type="InterPro" id="IPR050093">
    <property type="entry name" value="ABC_SmlMolc_Importer"/>
</dbReference>
<dbReference type="Gene3D" id="2.40.50.100">
    <property type="match status" value="1"/>
</dbReference>
<evidence type="ECO:0000313" key="10">
    <source>
        <dbReference type="Proteomes" id="UP001486888"/>
    </source>
</evidence>
<keyword evidence="1 7" id="KW-0813">Transport</keyword>
<dbReference type="SUPFAM" id="SSF52540">
    <property type="entry name" value="P-loop containing nucleoside triphosphate hydrolases"/>
    <property type="match status" value="1"/>
</dbReference>
<dbReference type="InterPro" id="IPR008995">
    <property type="entry name" value="Mo/tungstate-bd_C_term_dom"/>
</dbReference>
<dbReference type="InterPro" id="IPR013611">
    <property type="entry name" value="Transp-assoc_OB_typ2"/>
</dbReference>
<keyword evidence="4 7" id="KW-0067">ATP-binding</keyword>
<dbReference type="AlphaFoldDB" id="A0AAU6WB36"/>
<proteinExistence type="inferred from homology"/>
<evidence type="ECO:0000313" key="9">
    <source>
        <dbReference type="EMBL" id="XAO45225.1"/>
    </source>
</evidence>
<dbReference type="GO" id="GO:0015417">
    <property type="term" value="F:ABC-type polyamine transporter activity"/>
    <property type="evidence" value="ECO:0007669"/>
    <property type="project" value="UniProtKB-EC"/>
</dbReference>
<dbReference type="RefSeq" id="WP_345470566.1">
    <property type="nucleotide sequence ID" value="NZ_CP125942.1"/>
</dbReference>
<evidence type="ECO:0000256" key="3">
    <source>
        <dbReference type="ARBA" id="ARBA00022741"/>
    </source>
</evidence>
<name>A0AAU6WB36_9MICC</name>
<organism evidence="9 10">
    <name type="scientific">Glutamicibacter ectropisis</name>
    <dbReference type="NCBI Taxonomy" id="3046593"/>
    <lineage>
        <taxon>Bacteria</taxon>
        <taxon>Bacillati</taxon>
        <taxon>Actinomycetota</taxon>
        <taxon>Actinomycetes</taxon>
        <taxon>Micrococcales</taxon>
        <taxon>Micrococcaceae</taxon>
        <taxon>Glutamicibacter</taxon>
    </lineage>
</organism>
<dbReference type="NCBIfam" id="TIGR01187">
    <property type="entry name" value="potA"/>
    <property type="match status" value="1"/>
</dbReference>
<reference evidence="9 10" key="1">
    <citation type="submission" date="2023-05" db="EMBL/GenBank/DDBJ databases">
        <title>Glutamicibacter sp. B1, complete genome.</title>
        <authorList>
            <person name="Long Y.H."/>
            <person name="Fang T."/>
            <person name="Li X.Y."/>
        </authorList>
    </citation>
    <scope>NUCLEOTIDE SEQUENCE [LARGE SCALE GENOMIC DNA]</scope>
    <source>
        <strain evidence="9 10">B1</strain>
    </source>
</reference>
<dbReference type="Pfam" id="PF00005">
    <property type="entry name" value="ABC_tran"/>
    <property type="match status" value="1"/>
</dbReference>
<accession>A0AAU6WB36</accession>
<dbReference type="EMBL" id="CP125942">
    <property type="protein sequence ID" value="XAO45225.1"/>
    <property type="molecule type" value="Genomic_DNA"/>
</dbReference>
<evidence type="ECO:0000256" key="6">
    <source>
        <dbReference type="ARBA" id="ARBA00023136"/>
    </source>
</evidence>
<dbReference type="GO" id="GO:0005524">
    <property type="term" value="F:ATP binding"/>
    <property type="evidence" value="ECO:0007669"/>
    <property type="project" value="UniProtKB-KW"/>
</dbReference>
<gene>
    <name evidence="7" type="primary">potA</name>
    <name evidence="9" type="ORF">QMQ05_12815</name>
</gene>
<dbReference type="GO" id="GO:0043190">
    <property type="term" value="C:ATP-binding cassette (ABC) transporter complex"/>
    <property type="evidence" value="ECO:0007669"/>
    <property type="project" value="InterPro"/>
</dbReference>
<comment type="catalytic activity">
    <reaction evidence="7">
        <text>ATP + H2O + polyamine-[polyamine-binding protein]Side 1 = ADP + phosphate + polyamineSide 2 + [polyamine-binding protein]Side 1.</text>
        <dbReference type="EC" id="7.6.2.11"/>
    </reaction>
</comment>
<sequence length="377" mass="40331">MTTLAERTTSTVSAGADLHLSGISKRFASFSAVEDLELLVPSGTFFALLGPSGCGKSTTLRMIAGLEAPSEGSISIGGHDVTALPSHRRPVNTVFQSYALFPHMSVLENVAFGLKRKKDKQAMDKAKAGLELVELSHLANRKPAQLSGGQQQRVALARALVNRPQVLLLDEPLGALDMKLRRQMQLELKKIQTEVGLTFIHVTHDQEEAMTMADVVAVMNGGRIEQMGPPRELYELPRTAFVANFLGKSNLMRGTVTGESEGMLSVNVASHTILLPANRAVQTSGEVVLGVRPEKITIDRVAAAGANQLSGTVIDVSFTGTTTEYLVEVEQVGLIGTFSQNRGQQPAQEGDTVFLAWDAEHSFGLAGDESVNAGVES</sequence>
<dbReference type="FunFam" id="3.40.50.300:FF:000133">
    <property type="entry name" value="Spermidine/putrescine import ATP-binding protein PotA"/>
    <property type="match status" value="1"/>
</dbReference>